<dbReference type="Proteomes" id="UP000682733">
    <property type="component" value="Unassembled WGS sequence"/>
</dbReference>
<organism evidence="2 3">
    <name type="scientific">Didymodactylos carnosus</name>
    <dbReference type="NCBI Taxonomy" id="1234261"/>
    <lineage>
        <taxon>Eukaryota</taxon>
        <taxon>Metazoa</taxon>
        <taxon>Spiralia</taxon>
        <taxon>Gnathifera</taxon>
        <taxon>Rotifera</taxon>
        <taxon>Eurotatoria</taxon>
        <taxon>Bdelloidea</taxon>
        <taxon>Philodinida</taxon>
        <taxon>Philodinidae</taxon>
        <taxon>Didymodactylos</taxon>
    </lineage>
</organism>
<name>A0A8S2RWJ2_9BILA</name>
<accession>A0A8S2RWJ2</accession>
<dbReference type="EMBL" id="CAJOBA010046741">
    <property type="protein sequence ID" value="CAF4193047.1"/>
    <property type="molecule type" value="Genomic_DNA"/>
</dbReference>
<gene>
    <name evidence="1" type="ORF">OVA965_LOCUS32289</name>
    <name evidence="2" type="ORF">TMI583_LOCUS33145</name>
</gene>
<reference evidence="2" key="1">
    <citation type="submission" date="2021-02" db="EMBL/GenBank/DDBJ databases">
        <authorList>
            <person name="Nowell W R."/>
        </authorList>
    </citation>
    <scope>NUCLEOTIDE SEQUENCE</scope>
</reference>
<proteinExistence type="predicted"/>
<dbReference type="EMBL" id="CAJNOK010025042">
    <property type="protein sequence ID" value="CAF1384921.1"/>
    <property type="molecule type" value="Genomic_DNA"/>
</dbReference>
<protein>
    <submittedName>
        <fullName evidence="2">Uncharacterized protein</fullName>
    </submittedName>
</protein>
<dbReference type="Proteomes" id="UP000677228">
    <property type="component" value="Unassembled WGS sequence"/>
</dbReference>
<evidence type="ECO:0000313" key="1">
    <source>
        <dbReference type="EMBL" id="CAF1384921.1"/>
    </source>
</evidence>
<sequence>MTTPGLIQKELHDELSYEDVLLTNADVNNAVNTLPICPDSGTVWLFTDGGDSNRTKDYVYDGYRMNAFG</sequence>
<evidence type="ECO:0000313" key="2">
    <source>
        <dbReference type="EMBL" id="CAF4193047.1"/>
    </source>
</evidence>
<dbReference type="AlphaFoldDB" id="A0A8S2RWJ2"/>
<evidence type="ECO:0000313" key="3">
    <source>
        <dbReference type="Proteomes" id="UP000682733"/>
    </source>
</evidence>
<comment type="caution">
    <text evidence="2">The sequence shown here is derived from an EMBL/GenBank/DDBJ whole genome shotgun (WGS) entry which is preliminary data.</text>
</comment>